<dbReference type="AlphaFoldDB" id="A0A222MVT8"/>
<sequence length="356" mass="42345">MKLSIIIPFGLSKERPFIKERLFKKIHSFKSDENLEFIFVEGFSSEDFDFKDELLRQGHIYLKDEKQKVFSQGACRNLGALKANSKVLLFLDIDCFLSQKSLEKILELIKIRKIDEKEEEFFLLPCLYLSKEGSEFLNSVDEALWDTLAQNDILRAEKKIVLNLASASSVLVVNKQKFLELGGFDENFLGHGYEDFDFLARLMLKTLSFEKMPRNLAYDARNWNFDTYEGFRALFSLLGYETMYLGLYALHFYHEAINQNGYFDNREKNHKLFFERLKIYEKEFKNLEKQRNFPLKNLAYKPYLYEIKYGKQKGGNFLKIYISHFKFYRLFRKFISSPRLFFKDMKIFKGKNVLPK</sequence>
<evidence type="ECO:0000313" key="3">
    <source>
        <dbReference type="Proteomes" id="UP000201169"/>
    </source>
</evidence>
<keyword evidence="3" id="KW-1185">Reference proteome</keyword>
<dbReference type="RefSeq" id="WP_094324905.1">
    <property type="nucleotide sequence ID" value="NZ_CP022347.1"/>
</dbReference>
<dbReference type="Proteomes" id="UP000201169">
    <property type="component" value="Chromosome"/>
</dbReference>
<gene>
    <name evidence="2" type="ORF">CAV_0457</name>
</gene>
<reference evidence="2 3" key="1">
    <citation type="submission" date="2017-07" db="EMBL/GenBank/DDBJ databases">
        <title>Analysis of two Campylobacter avium genomes and identification of a novel hippuricase gene.</title>
        <authorList>
            <person name="Miller W.G."/>
            <person name="Chapman M.H."/>
            <person name="Yee E."/>
            <person name="Revez J."/>
            <person name="Bono J.L."/>
            <person name="Rossi M."/>
        </authorList>
    </citation>
    <scope>NUCLEOTIDE SEQUENCE [LARGE SCALE GENOMIC DNA]</scope>
    <source>
        <strain evidence="2 3">LMG 24591</strain>
    </source>
</reference>
<name>A0A222MVT8_9BACT</name>
<accession>A0A222MVT8</accession>
<dbReference type="Gene3D" id="3.90.550.10">
    <property type="entry name" value="Spore Coat Polysaccharide Biosynthesis Protein SpsA, Chain A"/>
    <property type="match status" value="1"/>
</dbReference>
<dbReference type="KEGG" id="cavi:CAV_0457"/>
<dbReference type="SUPFAM" id="SSF53448">
    <property type="entry name" value="Nucleotide-diphospho-sugar transferases"/>
    <property type="match status" value="1"/>
</dbReference>
<feature type="domain" description="Glycosyltransferase 2-like prokaryotic type" evidence="1">
    <location>
        <begin position="4"/>
        <end position="278"/>
    </location>
</feature>
<keyword evidence="2" id="KW-0808">Transferase</keyword>
<protein>
    <submittedName>
        <fullName evidence="2">Glycosyltransferase, family 2</fullName>
    </submittedName>
</protein>
<dbReference type="GO" id="GO:0016740">
    <property type="term" value="F:transferase activity"/>
    <property type="evidence" value="ECO:0007669"/>
    <property type="project" value="UniProtKB-KW"/>
</dbReference>
<proteinExistence type="predicted"/>
<dbReference type="EMBL" id="CP022347">
    <property type="protein sequence ID" value="ASQ30124.1"/>
    <property type="molecule type" value="Genomic_DNA"/>
</dbReference>
<evidence type="ECO:0000313" key="2">
    <source>
        <dbReference type="EMBL" id="ASQ30124.1"/>
    </source>
</evidence>
<evidence type="ECO:0000259" key="1">
    <source>
        <dbReference type="Pfam" id="PF10111"/>
    </source>
</evidence>
<dbReference type="InterPro" id="IPR029044">
    <property type="entry name" value="Nucleotide-diphossugar_trans"/>
</dbReference>
<organism evidence="2 3">
    <name type="scientific">Campylobacter avium LMG 24591</name>
    <dbReference type="NCBI Taxonomy" id="522484"/>
    <lineage>
        <taxon>Bacteria</taxon>
        <taxon>Pseudomonadati</taxon>
        <taxon>Campylobacterota</taxon>
        <taxon>Epsilonproteobacteria</taxon>
        <taxon>Campylobacterales</taxon>
        <taxon>Campylobacteraceae</taxon>
        <taxon>Campylobacter</taxon>
    </lineage>
</organism>
<dbReference type="InterPro" id="IPR019290">
    <property type="entry name" value="GlycosylTrfase-like_prok"/>
</dbReference>
<dbReference type="OrthoDB" id="5313897at2"/>
<dbReference type="Pfam" id="PF10111">
    <property type="entry name" value="Glyco_tranf_2_2"/>
    <property type="match status" value="1"/>
</dbReference>